<keyword evidence="4" id="KW-1185">Reference proteome</keyword>
<dbReference type="Gene3D" id="3.40.50.2000">
    <property type="entry name" value="Glycogen Phosphorylase B"/>
    <property type="match status" value="2"/>
</dbReference>
<keyword evidence="3" id="KW-0808">Transferase</keyword>
<evidence type="ECO:0000259" key="2">
    <source>
        <dbReference type="Pfam" id="PF13579"/>
    </source>
</evidence>
<organism evidence="3 4">
    <name type="scientific">Neomoorella glycerini</name>
    <dbReference type="NCBI Taxonomy" id="55779"/>
    <lineage>
        <taxon>Bacteria</taxon>
        <taxon>Bacillati</taxon>
        <taxon>Bacillota</taxon>
        <taxon>Clostridia</taxon>
        <taxon>Neomoorellales</taxon>
        <taxon>Neomoorellaceae</taxon>
        <taxon>Neomoorella</taxon>
    </lineage>
</organism>
<name>A0A6I5ZSH5_9FIRM</name>
<dbReference type="PANTHER" id="PTHR12526">
    <property type="entry name" value="GLYCOSYLTRANSFERASE"/>
    <property type="match status" value="1"/>
</dbReference>
<accession>A0A6I5ZSH5</accession>
<feature type="domain" description="Glycosyltransferase subfamily 4-like N-terminal" evidence="2">
    <location>
        <begin position="24"/>
        <end position="202"/>
    </location>
</feature>
<dbReference type="PANTHER" id="PTHR12526:SF622">
    <property type="entry name" value="GLYCOSYLTRANSFERASE (GROUP I)"/>
    <property type="match status" value="1"/>
</dbReference>
<dbReference type="InterPro" id="IPR001296">
    <property type="entry name" value="Glyco_trans_1"/>
</dbReference>
<reference evidence="3 4" key="1">
    <citation type="submission" date="2019-11" db="EMBL/GenBank/DDBJ databases">
        <title>Genome sequence of Moorella glycerini DSM11254.</title>
        <authorList>
            <person name="Poehlein A."/>
            <person name="Boeer T."/>
            <person name="Daniel R."/>
        </authorList>
    </citation>
    <scope>NUCLEOTIDE SEQUENCE [LARGE SCALE GENOMIC DNA]</scope>
    <source>
        <strain evidence="3 4">DSM 11254</strain>
    </source>
</reference>
<dbReference type="OrthoDB" id="9816564at2"/>
<dbReference type="CDD" id="cd03794">
    <property type="entry name" value="GT4_WbuB-like"/>
    <property type="match status" value="1"/>
</dbReference>
<evidence type="ECO:0000313" key="3">
    <source>
        <dbReference type="EMBL" id="QGP92686.1"/>
    </source>
</evidence>
<dbReference type="Pfam" id="PF00534">
    <property type="entry name" value="Glycos_transf_1"/>
    <property type="match status" value="1"/>
</dbReference>
<proteinExistence type="predicted"/>
<dbReference type="InterPro" id="IPR028098">
    <property type="entry name" value="Glyco_trans_4-like_N"/>
</dbReference>
<dbReference type="EC" id="2.4.1.250" evidence="3"/>
<dbReference type="Proteomes" id="UP000425916">
    <property type="component" value="Chromosome"/>
</dbReference>
<dbReference type="RefSeq" id="WP_156273584.1">
    <property type="nucleotide sequence ID" value="NZ_CP046244.1"/>
</dbReference>
<dbReference type="Pfam" id="PF13579">
    <property type="entry name" value="Glyco_trans_4_4"/>
    <property type="match status" value="1"/>
</dbReference>
<dbReference type="AlphaFoldDB" id="A0A6I5ZSH5"/>
<protein>
    <submittedName>
        <fullName evidence="3">D-inositol-3-phosphate glycosyltransferase</fullName>
        <ecNumber evidence="3">2.4.1.250</ecNumber>
    </submittedName>
</protein>
<dbReference type="EMBL" id="CP046244">
    <property type="protein sequence ID" value="QGP92686.1"/>
    <property type="molecule type" value="Genomic_DNA"/>
</dbReference>
<evidence type="ECO:0000259" key="1">
    <source>
        <dbReference type="Pfam" id="PF00534"/>
    </source>
</evidence>
<gene>
    <name evidence="3" type="primary">mshA_3</name>
    <name evidence="3" type="ORF">MGLY_20750</name>
</gene>
<dbReference type="GO" id="GO:0102710">
    <property type="term" value="F:D-inositol-3-phosphate glycosyltransferase activity"/>
    <property type="evidence" value="ECO:0007669"/>
    <property type="project" value="UniProtKB-EC"/>
</dbReference>
<feature type="domain" description="Glycosyl transferase family 1" evidence="1">
    <location>
        <begin position="221"/>
        <end position="398"/>
    </location>
</feature>
<dbReference type="SUPFAM" id="SSF53756">
    <property type="entry name" value="UDP-Glycosyltransferase/glycogen phosphorylase"/>
    <property type="match status" value="1"/>
</dbReference>
<keyword evidence="3" id="KW-0328">Glycosyltransferase</keyword>
<evidence type="ECO:0000313" key="4">
    <source>
        <dbReference type="Proteomes" id="UP000425916"/>
    </source>
</evidence>
<sequence>MAHVWIVNQYAITPDLPGGSRHIDLGRELVKKGHQVSIFASDVNLSLRKHTRLNPGEEYQLVEVDGVHFYWLRAAVYQKNDWRRAWNMLSFAWSFLQKAARVAAPPDVIIGSSPHPFAALAAWWVAKRASVPFWLELRDLWPQALVDMGGFPEWHPGIHLMRVLERFLYARASRIIILAQGSLKYLTAKGVPAEKVIFLPNGVRLADFPDAITKMANQKAREEARKQFDMKGFTIVYTGAHGPANALDTILDTARVLRENRPSSTTGQDVKFLLVGDGPAKVGLIEKARALELENVRFLAPVPKTQIPALLMAADATVITLKDVAAFQYAVSPNKLFDYLAAGKPVLAAVPGDMAAMVADAGAGIAVPPENPEALAKAVLKLAALPEKELIAMGQRGRRLVEEHFCREKLAMELAAILEETL</sequence>